<gene>
    <name evidence="2" type="ORF">GUJ93_ZPchr0007g3912</name>
</gene>
<protein>
    <submittedName>
        <fullName evidence="2">Uncharacterized protein</fullName>
    </submittedName>
</protein>
<proteinExistence type="predicted"/>
<evidence type="ECO:0000313" key="3">
    <source>
        <dbReference type="Proteomes" id="UP000729402"/>
    </source>
</evidence>
<reference evidence="2" key="1">
    <citation type="journal article" date="2021" name="bioRxiv">
        <title>Whole Genome Assembly and Annotation of Northern Wild Rice, Zizania palustris L., Supports a Whole Genome Duplication in the Zizania Genus.</title>
        <authorList>
            <person name="Haas M."/>
            <person name="Kono T."/>
            <person name="Macchietto M."/>
            <person name="Millas R."/>
            <person name="McGilp L."/>
            <person name="Shao M."/>
            <person name="Duquette J."/>
            <person name="Hirsch C.N."/>
            <person name="Kimball J."/>
        </authorList>
    </citation>
    <scope>NUCLEOTIDE SEQUENCE</scope>
    <source>
        <tissue evidence="2">Fresh leaf tissue</tissue>
    </source>
</reference>
<feature type="compositionally biased region" description="Low complexity" evidence="1">
    <location>
        <begin position="112"/>
        <end position="121"/>
    </location>
</feature>
<evidence type="ECO:0000313" key="2">
    <source>
        <dbReference type="EMBL" id="KAG8078737.1"/>
    </source>
</evidence>
<organism evidence="2 3">
    <name type="scientific">Zizania palustris</name>
    <name type="common">Northern wild rice</name>
    <dbReference type="NCBI Taxonomy" id="103762"/>
    <lineage>
        <taxon>Eukaryota</taxon>
        <taxon>Viridiplantae</taxon>
        <taxon>Streptophyta</taxon>
        <taxon>Embryophyta</taxon>
        <taxon>Tracheophyta</taxon>
        <taxon>Spermatophyta</taxon>
        <taxon>Magnoliopsida</taxon>
        <taxon>Liliopsida</taxon>
        <taxon>Poales</taxon>
        <taxon>Poaceae</taxon>
        <taxon>BOP clade</taxon>
        <taxon>Oryzoideae</taxon>
        <taxon>Oryzeae</taxon>
        <taxon>Zizaniinae</taxon>
        <taxon>Zizania</taxon>
    </lineage>
</organism>
<dbReference type="Proteomes" id="UP000729402">
    <property type="component" value="Unassembled WGS sequence"/>
</dbReference>
<sequence>MCVYTYISSSPPHFSRRRRAGAIFDLPRESQSRKKIPKLRGKKHRAPSRPSPPPTSRWPRAFSDPTSAGNGDGVGIARLEKQLLRSLLPLSKPYSPSRRLPAIVSPPPTRLSAPFPASPHRSSPPPPAPEARLRLVEDCSSGLGRGMRCFC</sequence>
<reference evidence="2" key="2">
    <citation type="submission" date="2021-02" db="EMBL/GenBank/DDBJ databases">
        <authorList>
            <person name="Kimball J.A."/>
            <person name="Haas M.W."/>
            <person name="Macchietto M."/>
            <person name="Kono T."/>
            <person name="Duquette J."/>
            <person name="Shao M."/>
        </authorList>
    </citation>
    <scope>NUCLEOTIDE SEQUENCE</scope>
    <source>
        <tissue evidence="2">Fresh leaf tissue</tissue>
    </source>
</reference>
<keyword evidence="3" id="KW-1185">Reference proteome</keyword>
<name>A0A8J5VNI1_ZIZPA</name>
<feature type="compositionally biased region" description="Low complexity" evidence="1">
    <location>
        <begin position="90"/>
        <end position="101"/>
    </location>
</feature>
<feature type="compositionally biased region" description="Basic residues" evidence="1">
    <location>
        <begin position="33"/>
        <end position="47"/>
    </location>
</feature>
<evidence type="ECO:0000256" key="1">
    <source>
        <dbReference type="SAM" id="MobiDB-lite"/>
    </source>
</evidence>
<dbReference type="AlphaFoldDB" id="A0A8J5VNI1"/>
<comment type="caution">
    <text evidence="2">The sequence shown here is derived from an EMBL/GenBank/DDBJ whole genome shotgun (WGS) entry which is preliminary data.</text>
</comment>
<feature type="region of interest" description="Disordered" evidence="1">
    <location>
        <begin position="10"/>
        <end position="75"/>
    </location>
</feature>
<feature type="region of interest" description="Disordered" evidence="1">
    <location>
        <begin position="90"/>
        <end position="131"/>
    </location>
</feature>
<dbReference type="EMBL" id="JAAALK010000282">
    <property type="protein sequence ID" value="KAG8078737.1"/>
    <property type="molecule type" value="Genomic_DNA"/>
</dbReference>
<accession>A0A8J5VNI1</accession>